<sequence>MIQLVVGAAAGYLLGTKAGRSRYEQIRRGYQTAINSEITRKAVHAGRKAIANKLDPDPRMHEIRDLNASTRESLGEGVTIVESDHAHPNDRIPKDFSASAKNPKKIAAEREKAAQKAGKGGAQKRRRLKFN</sequence>
<feature type="compositionally biased region" description="Basic and acidic residues" evidence="1">
    <location>
        <begin position="82"/>
        <end position="94"/>
    </location>
</feature>
<dbReference type="EMBL" id="CP045032">
    <property type="protein sequence ID" value="QFQ02055.1"/>
    <property type="molecule type" value="Genomic_DNA"/>
</dbReference>
<evidence type="ECO:0000256" key="1">
    <source>
        <dbReference type="SAM" id="MobiDB-lite"/>
    </source>
</evidence>
<reference evidence="3" key="1">
    <citation type="submission" date="2019-10" db="EMBL/GenBank/DDBJ databases">
        <title>Complete genome sequence of Corynebacterium urogenitalis DSM 108747, isolated from the genital tract of a cow.</title>
        <authorList>
            <person name="Ruckert C."/>
            <person name="Ballas P."/>
            <person name="Wagener K."/>
            <person name="Drillich M."/>
            <person name="Kaempfer P."/>
            <person name="Busse H.-J."/>
            <person name="Ehling-Schulz M."/>
        </authorList>
    </citation>
    <scope>NUCLEOTIDE SEQUENCE [LARGE SCALE GENOMIC DNA]</scope>
    <source>
        <strain evidence="3">LMM 1652</strain>
    </source>
</reference>
<accession>A0A5J6Z8S3</accession>
<dbReference type="Proteomes" id="UP000326711">
    <property type="component" value="Chromosome"/>
</dbReference>
<name>A0A5J6Z8S3_9CORY</name>
<gene>
    <name evidence="2" type="ORF">CUROG_03360</name>
</gene>
<organism evidence="2 3">
    <name type="scientific">Corynebacterium urogenitale</name>
    <dbReference type="NCBI Taxonomy" id="2487892"/>
    <lineage>
        <taxon>Bacteria</taxon>
        <taxon>Bacillati</taxon>
        <taxon>Actinomycetota</taxon>
        <taxon>Actinomycetes</taxon>
        <taxon>Mycobacteriales</taxon>
        <taxon>Corynebacteriaceae</taxon>
        <taxon>Corynebacterium</taxon>
    </lineage>
</organism>
<proteinExistence type="predicted"/>
<evidence type="ECO:0000313" key="3">
    <source>
        <dbReference type="Proteomes" id="UP000326711"/>
    </source>
</evidence>
<protein>
    <submittedName>
        <fullName evidence="2">Uncharacterized protein</fullName>
    </submittedName>
</protein>
<dbReference type="KEGG" id="cuo:CUROG_03360"/>
<dbReference type="AlphaFoldDB" id="A0A5J6Z8S3"/>
<keyword evidence="3" id="KW-1185">Reference proteome</keyword>
<feature type="region of interest" description="Disordered" evidence="1">
    <location>
        <begin position="76"/>
        <end position="131"/>
    </location>
</feature>
<feature type="compositionally biased region" description="Basic residues" evidence="1">
    <location>
        <begin position="122"/>
        <end position="131"/>
    </location>
</feature>
<evidence type="ECO:0000313" key="2">
    <source>
        <dbReference type="EMBL" id="QFQ02055.1"/>
    </source>
</evidence>